<feature type="region of interest" description="Disordered" evidence="2">
    <location>
        <begin position="19"/>
        <end position="38"/>
    </location>
</feature>
<dbReference type="Proteomes" id="UP000316726">
    <property type="component" value="Chromosome 7"/>
</dbReference>
<reference evidence="4 5" key="1">
    <citation type="submission" date="2018-07" db="EMBL/GenBank/DDBJ databases">
        <title>The complete nuclear genome of the prasinophyte Chloropicon primus (CCMP1205).</title>
        <authorList>
            <person name="Pombert J.-F."/>
            <person name="Otis C."/>
            <person name="Turmel M."/>
            <person name="Lemieux C."/>
        </authorList>
    </citation>
    <scope>NUCLEOTIDE SEQUENCE [LARGE SCALE GENOMIC DNA]</scope>
    <source>
        <strain evidence="4 5">CCMP1205</strain>
    </source>
</reference>
<name>A0A5B8MPE0_9CHLO</name>
<dbReference type="SUPFAM" id="SSF54001">
    <property type="entry name" value="Cysteine proteinases"/>
    <property type="match status" value="1"/>
</dbReference>
<evidence type="ECO:0000259" key="3">
    <source>
        <dbReference type="SMART" id="SM00645"/>
    </source>
</evidence>
<proteinExistence type="inferred from homology"/>
<keyword evidence="4" id="KW-0378">Hydrolase</keyword>
<dbReference type="SMART" id="SM00645">
    <property type="entry name" value="Pept_C1"/>
    <property type="match status" value="1"/>
</dbReference>
<evidence type="ECO:0000256" key="2">
    <source>
        <dbReference type="SAM" id="MobiDB-lite"/>
    </source>
</evidence>
<dbReference type="InterPro" id="IPR013128">
    <property type="entry name" value="Peptidase_C1A"/>
</dbReference>
<dbReference type="AlphaFoldDB" id="A0A5B8MPE0"/>
<protein>
    <submittedName>
        <fullName evidence="4">Papain cysteine protease</fullName>
    </submittedName>
</protein>
<dbReference type="OrthoDB" id="190265at2759"/>
<sequence length="399" mass="44481">MADSVFEATAEYEGDLLELHENKSARSKDKADSVSELTSTHENDLLQLHQHKSSSPKSMADSVFEATAEHQGHVKDGARPLPSTSRLASSWLSGFAHADQTVVHGDRHRPLPRHFDWRDVDGVNYCTSDVNQHVPTYCGSCWVHGSVAQLNDRVKIARKAAWPDVMISRQAVVNCATNSSGVAPGCLGGEPYMVFGLMQNTPMPDEGCQPYMARNGECAPLCTNCEASGTCFALKAFTGFGVRSFGRVNGSEAMAKEIFENGPITCSFAATDEFVYNYSINAAAHGGVFTDDFEYPEEAVDHDVEVAGWDVTEDGVEYWIARNSWGTYWGENGWFRLKKGNLRMEEDCWWAIPQFVNLEQYLDGKYLGSYTRGLEKQELRRDQRPAECHRHGPWDSIVR</sequence>
<keyword evidence="4" id="KW-0645">Protease</keyword>
<dbReference type="GO" id="GO:0006508">
    <property type="term" value="P:proteolysis"/>
    <property type="evidence" value="ECO:0007669"/>
    <property type="project" value="UniProtKB-KW"/>
</dbReference>
<dbReference type="InterPro" id="IPR038765">
    <property type="entry name" value="Papain-like_cys_pep_sf"/>
</dbReference>
<dbReference type="PANTHER" id="PTHR12411">
    <property type="entry name" value="CYSTEINE PROTEASE FAMILY C1-RELATED"/>
    <property type="match status" value="1"/>
</dbReference>
<comment type="similarity">
    <text evidence="1">Belongs to the peptidase C1 family.</text>
</comment>
<dbReference type="InterPro" id="IPR025661">
    <property type="entry name" value="Pept_asp_AS"/>
</dbReference>
<organism evidence="4 5">
    <name type="scientific">Chloropicon primus</name>
    <dbReference type="NCBI Taxonomy" id="1764295"/>
    <lineage>
        <taxon>Eukaryota</taxon>
        <taxon>Viridiplantae</taxon>
        <taxon>Chlorophyta</taxon>
        <taxon>Chloropicophyceae</taxon>
        <taxon>Chloropicales</taxon>
        <taxon>Chloropicaceae</taxon>
        <taxon>Chloropicon</taxon>
    </lineage>
</organism>
<evidence type="ECO:0000313" key="4">
    <source>
        <dbReference type="EMBL" id="QDZ22191.1"/>
    </source>
</evidence>
<dbReference type="PROSITE" id="PS00640">
    <property type="entry name" value="THIOL_PROTEASE_ASN"/>
    <property type="match status" value="1"/>
</dbReference>
<evidence type="ECO:0000313" key="5">
    <source>
        <dbReference type="Proteomes" id="UP000316726"/>
    </source>
</evidence>
<dbReference type="STRING" id="1764295.A0A5B8MPE0"/>
<dbReference type="Pfam" id="PF00112">
    <property type="entry name" value="Peptidase_C1"/>
    <property type="match status" value="1"/>
</dbReference>
<keyword evidence="5" id="KW-1185">Reference proteome</keyword>
<feature type="compositionally biased region" description="Basic and acidic residues" evidence="2">
    <location>
        <begin position="67"/>
        <end position="78"/>
    </location>
</feature>
<dbReference type="InterPro" id="IPR000668">
    <property type="entry name" value="Peptidase_C1A_C"/>
</dbReference>
<dbReference type="Gene3D" id="3.90.70.10">
    <property type="entry name" value="Cysteine proteinases"/>
    <property type="match status" value="1"/>
</dbReference>
<feature type="region of interest" description="Disordered" evidence="2">
    <location>
        <begin position="49"/>
        <end position="81"/>
    </location>
</feature>
<gene>
    <name evidence="4" type="ORF">A3770_07p47090</name>
</gene>
<evidence type="ECO:0000256" key="1">
    <source>
        <dbReference type="ARBA" id="ARBA00008455"/>
    </source>
</evidence>
<feature type="domain" description="Peptidase C1A papain C-terminal" evidence="3">
    <location>
        <begin position="111"/>
        <end position="352"/>
    </location>
</feature>
<dbReference type="EMBL" id="CP031040">
    <property type="protein sequence ID" value="QDZ22191.1"/>
    <property type="molecule type" value="Genomic_DNA"/>
</dbReference>
<dbReference type="GO" id="GO:0008234">
    <property type="term" value="F:cysteine-type peptidase activity"/>
    <property type="evidence" value="ECO:0007669"/>
    <property type="project" value="InterPro"/>
</dbReference>
<accession>A0A5B8MPE0</accession>